<sequence>MATTHTLGKKRVHLQIVKVAINFINLIPCTCSRVLFYGNMQNTWDLGLMR</sequence>
<evidence type="ECO:0000313" key="1">
    <source>
        <dbReference type="EMBL" id="AAN04304.1"/>
    </source>
</evidence>
<dbReference type="Proteomes" id="UP000232784">
    <property type="component" value="Segment"/>
</dbReference>
<organism evidence="1 2">
    <name type="scientific">Heliothis zea nudivirus 1</name>
    <dbReference type="NCBI Taxonomy" id="3116536"/>
    <lineage>
        <taxon>Viruses</taxon>
        <taxon>Viruses incertae sedis</taxon>
        <taxon>Naldaviricetes</taxon>
        <taxon>Lefavirales</taxon>
        <taxon>Nudiviridae</taxon>
        <taxon>Betanudivirus</taxon>
        <taxon>Betanudivirus hezeae</taxon>
    </lineage>
</organism>
<proteinExistence type="predicted"/>
<dbReference type="KEGG" id="vg:955147"/>
<reference evidence="1 2" key="1">
    <citation type="journal article" date="2002" name="J. Virol.">
        <title>Analysis of the complete genome sequence of the Hz-1 virus suggests that it is related to members of the Baculoviridae.</title>
        <authorList>
            <person name="Cheng C.H."/>
            <person name="Liu S.M."/>
            <person name="Chow T.Y."/>
            <person name="Hsiao Y.Y."/>
            <person name="Wang D.P."/>
            <person name="Huang J.J."/>
            <person name="Chen H.H."/>
        </authorList>
    </citation>
    <scope>NUCLEOTIDE SEQUENCE [LARGE SCALE GENOMIC DNA]</scope>
</reference>
<dbReference type="EMBL" id="AF451898">
    <property type="protein sequence ID" value="AAN04304.1"/>
    <property type="molecule type" value="Genomic_DNA"/>
</dbReference>
<evidence type="ECO:0000313" key="2">
    <source>
        <dbReference type="Proteomes" id="UP000232784"/>
    </source>
</evidence>
<name>Q8JKV4_9VIRU</name>
<keyword evidence="2" id="KW-1185">Reference proteome</keyword>
<protein>
    <submittedName>
        <fullName evidence="1">Orf6</fullName>
    </submittedName>
</protein>
<gene>
    <name evidence="1" type="primary">orf6</name>
</gene>
<accession>Q8JKV4</accession>